<evidence type="ECO:0000256" key="2">
    <source>
        <dbReference type="SAM" id="SignalP"/>
    </source>
</evidence>
<evidence type="ECO:0008006" key="5">
    <source>
        <dbReference type="Google" id="ProtNLM"/>
    </source>
</evidence>
<sequence precursor="true">MTFPTRPYAVLALAALLAAPAATAADKSVDDQATKQTSAEESADETITEKLQGRWEVVEAVNQGRPLPEVEVSGTYVTIAINRIVTYDRDDRQRFRAVFRVDSSTNPVQITMTSVPKLARPSEIDPPPKPDEAVAPGILRFDNEHQWTLCYAVGDAERPTKFDSPKGSKNMLMTLRRRPGDPVPDVQDTNAK</sequence>
<proteinExistence type="predicted"/>
<dbReference type="NCBIfam" id="TIGR03067">
    <property type="entry name" value="Planc_TIGR03067"/>
    <property type="match status" value="1"/>
</dbReference>
<dbReference type="InterPro" id="IPR017504">
    <property type="entry name" value="CHP03067_Planctomycetes"/>
</dbReference>
<dbReference type="RefSeq" id="WP_147869847.1">
    <property type="nucleotide sequence ID" value="NZ_CP036264.1"/>
</dbReference>
<name>A0A5B9MKT9_9BACT</name>
<organism evidence="3 4">
    <name type="scientific">Stieleria maiorica</name>
    <dbReference type="NCBI Taxonomy" id="2795974"/>
    <lineage>
        <taxon>Bacteria</taxon>
        <taxon>Pseudomonadati</taxon>
        <taxon>Planctomycetota</taxon>
        <taxon>Planctomycetia</taxon>
        <taxon>Pirellulales</taxon>
        <taxon>Pirellulaceae</taxon>
        <taxon>Stieleria</taxon>
    </lineage>
</organism>
<feature type="signal peptide" evidence="2">
    <location>
        <begin position="1"/>
        <end position="24"/>
    </location>
</feature>
<evidence type="ECO:0000313" key="3">
    <source>
        <dbReference type="EMBL" id="QEG00641.1"/>
    </source>
</evidence>
<evidence type="ECO:0000313" key="4">
    <source>
        <dbReference type="Proteomes" id="UP000321353"/>
    </source>
</evidence>
<reference evidence="3 4" key="1">
    <citation type="submission" date="2019-02" db="EMBL/GenBank/DDBJ databases">
        <title>Planctomycetal bacteria perform biofilm scaping via a novel small molecule.</title>
        <authorList>
            <person name="Jeske O."/>
            <person name="Boedeker C."/>
            <person name="Wiegand S."/>
            <person name="Breitling P."/>
            <person name="Kallscheuer N."/>
            <person name="Jogler M."/>
            <person name="Rohde M."/>
            <person name="Petersen J."/>
            <person name="Medema M.H."/>
            <person name="Surup F."/>
            <person name="Jogler C."/>
        </authorList>
    </citation>
    <scope>NUCLEOTIDE SEQUENCE [LARGE SCALE GENOMIC DNA]</scope>
    <source>
        <strain evidence="3 4">Mal15</strain>
    </source>
</reference>
<feature type="region of interest" description="Disordered" evidence="1">
    <location>
        <begin position="25"/>
        <end position="47"/>
    </location>
</feature>
<feature type="chain" id="PRO_5022664935" description="TIGR03067 domain-containing protein" evidence="2">
    <location>
        <begin position="25"/>
        <end position="192"/>
    </location>
</feature>
<dbReference type="KEGG" id="smam:Mal15_47120"/>
<dbReference type="AlphaFoldDB" id="A0A5B9MKT9"/>
<evidence type="ECO:0000256" key="1">
    <source>
        <dbReference type="SAM" id="MobiDB-lite"/>
    </source>
</evidence>
<dbReference type="Proteomes" id="UP000321353">
    <property type="component" value="Chromosome"/>
</dbReference>
<keyword evidence="4" id="KW-1185">Reference proteome</keyword>
<feature type="region of interest" description="Disordered" evidence="1">
    <location>
        <begin position="158"/>
        <end position="192"/>
    </location>
</feature>
<gene>
    <name evidence="3" type="ORF">Mal15_47120</name>
</gene>
<protein>
    <recommendedName>
        <fullName evidence="5">TIGR03067 domain-containing protein</fullName>
    </recommendedName>
</protein>
<dbReference type="EMBL" id="CP036264">
    <property type="protein sequence ID" value="QEG00641.1"/>
    <property type="molecule type" value="Genomic_DNA"/>
</dbReference>
<accession>A0A5B9MKT9</accession>
<keyword evidence="2" id="KW-0732">Signal</keyword>